<name>A0A239GUZ5_9FIRM</name>
<dbReference type="AlphaFoldDB" id="A0A239GUZ5"/>
<keyword evidence="1" id="KW-0732">Signal</keyword>
<keyword evidence="3" id="KW-1185">Reference proteome</keyword>
<organism evidence="2 3">
    <name type="scientific">Anaerovirgula multivorans</name>
    <dbReference type="NCBI Taxonomy" id="312168"/>
    <lineage>
        <taxon>Bacteria</taxon>
        <taxon>Bacillati</taxon>
        <taxon>Bacillota</taxon>
        <taxon>Clostridia</taxon>
        <taxon>Peptostreptococcales</taxon>
        <taxon>Natronincolaceae</taxon>
        <taxon>Anaerovirgula</taxon>
    </lineage>
</organism>
<dbReference type="EMBL" id="FZOJ01000018">
    <property type="protein sequence ID" value="SNS72618.1"/>
    <property type="molecule type" value="Genomic_DNA"/>
</dbReference>
<dbReference type="SUPFAM" id="SSF82171">
    <property type="entry name" value="DPP6 N-terminal domain-like"/>
    <property type="match status" value="1"/>
</dbReference>
<protein>
    <recommendedName>
        <fullName evidence="4">WD40-like Beta Propeller Repeat</fullName>
    </recommendedName>
</protein>
<proteinExistence type="predicted"/>
<evidence type="ECO:0000313" key="2">
    <source>
        <dbReference type="EMBL" id="SNS72618.1"/>
    </source>
</evidence>
<reference evidence="2 3" key="1">
    <citation type="submission" date="2017-06" db="EMBL/GenBank/DDBJ databases">
        <authorList>
            <person name="Kim H.J."/>
            <person name="Triplett B.A."/>
        </authorList>
    </citation>
    <scope>NUCLEOTIDE SEQUENCE [LARGE SCALE GENOMIC DNA]</scope>
    <source>
        <strain evidence="2 3">SCA</strain>
    </source>
</reference>
<feature type="chain" id="PRO_5013009139" description="WD40-like Beta Propeller Repeat" evidence="1">
    <location>
        <begin position="24"/>
        <end position="216"/>
    </location>
</feature>
<dbReference type="PROSITE" id="PS51257">
    <property type="entry name" value="PROKAR_LIPOPROTEIN"/>
    <property type="match status" value="1"/>
</dbReference>
<dbReference type="RefSeq" id="WP_089283974.1">
    <property type="nucleotide sequence ID" value="NZ_FZOJ01000018.1"/>
</dbReference>
<sequence length="216" mass="24810">MKCKRIFLILLLALVVSICGCTATHTIIDKNEEKSDEAVGLMLNPMSPDGTYVVLAIMESENNAKIVVTSNKDNKEVASVKIIGSDIQHLWSPDSRWLAITYSGRIWKDYMIIDLVTGKHKNPPTPEITINQFKEAGERIDYILNENRSDPYLQPLEWSPDSSKLLVSYLWFDNDIEVQNGVMIYNVEENRYEKIIQYEPCEGETYQPSKPENFTW</sequence>
<dbReference type="OrthoDB" id="2088030at2"/>
<dbReference type="Proteomes" id="UP000198304">
    <property type="component" value="Unassembled WGS sequence"/>
</dbReference>
<dbReference type="Gene3D" id="2.120.10.30">
    <property type="entry name" value="TolB, C-terminal domain"/>
    <property type="match status" value="1"/>
</dbReference>
<feature type="signal peptide" evidence="1">
    <location>
        <begin position="1"/>
        <end position="23"/>
    </location>
</feature>
<gene>
    <name evidence="2" type="ORF">SAMN05446037_101889</name>
</gene>
<accession>A0A239GUZ5</accession>
<evidence type="ECO:0000313" key="3">
    <source>
        <dbReference type="Proteomes" id="UP000198304"/>
    </source>
</evidence>
<evidence type="ECO:0008006" key="4">
    <source>
        <dbReference type="Google" id="ProtNLM"/>
    </source>
</evidence>
<dbReference type="InterPro" id="IPR011042">
    <property type="entry name" value="6-blade_b-propeller_TolB-like"/>
</dbReference>
<evidence type="ECO:0000256" key="1">
    <source>
        <dbReference type="SAM" id="SignalP"/>
    </source>
</evidence>